<proteinExistence type="predicted"/>
<dbReference type="AlphaFoldDB" id="A0A814SYT2"/>
<feature type="non-terminal residue" evidence="1">
    <location>
        <position position="1"/>
    </location>
</feature>
<name>A0A814SYT2_9BILA</name>
<gene>
    <name evidence="1" type="ORF">IZO911_LOCUS25976</name>
</gene>
<organism evidence="1 2">
    <name type="scientific">Adineta steineri</name>
    <dbReference type="NCBI Taxonomy" id="433720"/>
    <lineage>
        <taxon>Eukaryota</taxon>
        <taxon>Metazoa</taxon>
        <taxon>Spiralia</taxon>
        <taxon>Gnathifera</taxon>
        <taxon>Rotifera</taxon>
        <taxon>Eurotatoria</taxon>
        <taxon>Bdelloidea</taxon>
        <taxon>Adinetida</taxon>
        <taxon>Adinetidae</taxon>
        <taxon>Adineta</taxon>
    </lineage>
</organism>
<evidence type="ECO:0000313" key="1">
    <source>
        <dbReference type="EMBL" id="CAF1154747.1"/>
    </source>
</evidence>
<dbReference type="Proteomes" id="UP000663860">
    <property type="component" value="Unassembled WGS sequence"/>
</dbReference>
<accession>A0A814SYT2</accession>
<sequence>HPAGLVFLLPLKTHIGNAVG</sequence>
<comment type="caution">
    <text evidence="1">The sequence shown here is derived from an EMBL/GenBank/DDBJ whole genome shotgun (WGS) entry which is preliminary data.</text>
</comment>
<evidence type="ECO:0000313" key="2">
    <source>
        <dbReference type="Proteomes" id="UP000663860"/>
    </source>
</evidence>
<reference evidence="1" key="1">
    <citation type="submission" date="2021-02" db="EMBL/GenBank/DDBJ databases">
        <authorList>
            <person name="Nowell W R."/>
        </authorList>
    </citation>
    <scope>NUCLEOTIDE SEQUENCE</scope>
</reference>
<dbReference type="EMBL" id="CAJNOE010000333">
    <property type="protein sequence ID" value="CAF1154747.1"/>
    <property type="molecule type" value="Genomic_DNA"/>
</dbReference>
<protein>
    <submittedName>
        <fullName evidence="1">Uncharacterized protein</fullName>
    </submittedName>
</protein>